<proteinExistence type="predicted"/>
<dbReference type="EMBL" id="JAZGQK010000001">
    <property type="protein sequence ID" value="MEE6257013.1"/>
    <property type="molecule type" value="Genomic_DNA"/>
</dbReference>
<name>A0ABU7RKJ4_9ACTN</name>
<gene>
    <name evidence="2" type="ORF">V1633_00735</name>
</gene>
<evidence type="ECO:0000256" key="1">
    <source>
        <dbReference type="SAM" id="MobiDB-lite"/>
    </source>
</evidence>
<reference evidence="2 3" key="1">
    <citation type="submission" date="2024-01" db="EMBL/GenBank/DDBJ databases">
        <title>Genome insights into Plantactinospora sonchi sp. nov.</title>
        <authorList>
            <person name="Wang L."/>
        </authorList>
    </citation>
    <scope>NUCLEOTIDE SEQUENCE [LARGE SCALE GENOMIC DNA]</scope>
    <source>
        <strain evidence="2 3">NEAU-QY2</strain>
    </source>
</reference>
<evidence type="ECO:0008006" key="4">
    <source>
        <dbReference type="Google" id="ProtNLM"/>
    </source>
</evidence>
<organism evidence="2 3">
    <name type="scientific">Plantactinospora sonchi</name>
    <dbReference type="NCBI Taxonomy" id="1544735"/>
    <lineage>
        <taxon>Bacteria</taxon>
        <taxon>Bacillati</taxon>
        <taxon>Actinomycetota</taxon>
        <taxon>Actinomycetes</taxon>
        <taxon>Micromonosporales</taxon>
        <taxon>Micromonosporaceae</taxon>
        <taxon>Plantactinospora</taxon>
    </lineage>
</organism>
<accession>A0ABU7RKJ4</accession>
<keyword evidence="3" id="KW-1185">Reference proteome</keyword>
<protein>
    <recommendedName>
        <fullName evidence="4">23S rRNA (Guanosine(2251)-2'-O)-methyltransferase RlmB</fullName>
    </recommendedName>
</protein>
<evidence type="ECO:0000313" key="3">
    <source>
        <dbReference type="Proteomes" id="UP001332243"/>
    </source>
</evidence>
<feature type="region of interest" description="Disordered" evidence="1">
    <location>
        <begin position="1"/>
        <end position="67"/>
    </location>
</feature>
<comment type="caution">
    <text evidence="2">The sequence shown here is derived from an EMBL/GenBank/DDBJ whole genome shotgun (WGS) entry which is preliminary data.</text>
</comment>
<feature type="compositionally biased region" description="Basic residues" evidence="1">
    <location>
        <begin position="1"/>
        <end position="11"/>
    </location>
</feature>
<dbReference type="RefSeq" id="WP_331212120.1">
    <property type="nucleotide sequence ID" value="NZ_JAZGQK010000001.1"/>
</dbReference>
<evidence type="ECO:0000313" key="2">
    <source>
        <dbReference type="EMBL" id="MEE6257013.1"/>
    </source>
</evidence>
<dbReference type="Proteomes" id="UP001332243">
    <property type="component" value="Unassembled WGS sequence"/>
</dbReference>
<sequence length="67" mass="6879">MGKASGKRRQGQRGAAEERSGAPLTSAEKKANQRSPGRPDGPAGDARAEGFAESQIGERAGGDRDQG</sequence>